<name>A0A1U9JZ70_9BURK</name>
<feature type="transmembrane region" description="Helical" evidence="1">
    <location>
        <begin position="329"/>
        <end position="350"/>
    </location>
</feature>
<evidence type="ECO:0000313" key="3">
    <source>
        <dbReference type="Proteomes" id="UP000189369"/>
    </source>
</evidence>
<organism evidence="2 3">
    <name type="scientific">Paenalcaligenes hominis</name>
    <dbReference type="NCBI Taxonomy" id="643674"/>
    <lineage>
        <taxon>Bacteria</taxon>
        <taxon>Pseudomonadati</taxon>
        <taxon>Pseudomonadota</taxon>
        <taxon>Betaproteobacteria</taxon>
        <taxon>Burkholderiales</taxon>
        <taxon>Alcaligenaceae</taxon>
        <taxon>Paenalcaligenes</taxon>
    </lineage>
</organism>
<evidence type="ECO:0000256" key="1">
    <source>
        <dbReference type="SAM" id="Phobius"/>
    </source>
</evidence>
<keyword evidence="1" id="KW-0812">Transmembrane</keyword>
<keyword evidence="1" id="KW-1133">Transmembrane helix</keyword>
<keyword evidence="2" id="KW-0808">Transferase</keyword>
<feature type="transmembrane region" description="Helical" evidence="1">
    <location>
        <begin position="157"/>
        <end position="177"/>
    </location>
</feature>
<keyword evidence="1" id="KW-0472">Membrane</keyword>
<dbReference type="GO" id="GO:0016740">
    <property type="term" value="F:transferase activity"/>
    <property type="evidence" value="ECO:0007669"/>
    <property type="project" value="UniProtKB-KW"/>
</dbReference>
<dbReference type="AlphaFoldDB" id="A0A1U9JZ70"/>
<feature type="transmembrane region" description="Helical" evidence="1">
    <location>
        <begin position="254"/>
        <end position="274"/>
    </location>
</feature>
<accession>A0A1U9JZ70</accession>
<feature type="transmembrane region" description="Helical" evidence="1">
    <location>
        <begin position="184"/>
        <end position="203"/>
    </location>
</feature>
<feature type="transmembrane region" description="Helical" evidence="1">
    <location>
        <begin position="381"/>
        <end position="401"/>
    </location>
</feature>
<gene>
    <name evidence="2" type="ORF">PAEH1_04855</name>
</gene>
<feature type="transmembrane region" description="Helical" evidence="1">
    <location>
        <begin position="83"/>
        <end position="106"/>
    </location>
</feature>
<dbReference type="STRING" id="643674.PAEH1_04855"/>
<proteinExistence type="predicted"/>
<feature type="transmembrane region" description="Helical" evidence="1">
    <location>
        <begin position="21"/>
        <end position="40"/>
    </location>
</feature>
<dbReference type="EMBL" id="CP019697">
    <property type="protein sequence ID" value="AQS51067.1"/>
    <property type="molecule type" value="Genomic_DNA"/>
</dbReference>
<feature type="transmembrane region" description="Helical" evidence="1">
    <location>
        <begin position="304"/>
        <end position="322"/>
    </location>
</feature>
<feature type="transmembrane region" description="Helical" evidence="1">
    <location>
        <begin position="427"/>
        <end position="448"/>
    </location>
</feature>
<reference evidence="2 3" key="1">
    <citation type="submission" date="2017-01" db="EMBL/GenBank/DDBJ databases">
        <title>Complete Genome Sequence of Paenalcaligenes hominis, Isolated from a paraplegic Patient with neurogenic bladder.</title>
        <authorList>
            <person name="Mukhopadhyay R."/>
            <person name="Joaquin J."/>
            <person name="Hogue R."/>
            <person name="Kilaru A."/>
            <person name="Jospin G."/>
            <person name="Mars K."/>
            <person name="Eisen J.A."/>
            <person name="Chaturvedi V."/>
        </authorList>
    </citation>
    <scope>NUCLEOTIDE SEQUENCE [LARGE SCALE GENOMIC DNA]</scope>
    <source>
        <strain evidence="2 3">15S00501</strain>
    </source>
</reference>
<protein>
    <submittedName>
        <fullName evidence="2">Glycosyltransferase</fullName>
    </submittedName>
</protein>
<feature type="transmembrane region" description="Helical" evidence="1">
    <location>
        <begin position="118"/>
        <end position="137"/>
    </location>
</feature>
<evidence type="ECO:0000313" key="2">
    <source>
        <dbReference type="EMBL" id="AQS51067.1"/>
    </source>
</evidence>
<dbReference type="Proteomes" id="UP000189369">
    <property type="component" value="Chromosome"/>
</dbReference>
<dbReference type="KEGG" id="phn:PAEH1_04855"/>
<sequence>MSITTPHTTPARLTTSAASKLPRAVLWVVGLIYIFAGLFLRDPWKTDDIIGLAAMLSAIQYEGWQSLITPQIGNLAFAEIGPLHVWIGVASIKIFAPFFALFTSSLDATILASRLPNLLYFLVLISTLWQGVFRLANRRAAQPLPLPFGGEPSSVDYGRMLADAALLLCVATVGIIWRLHETSSVPLSLALYATAFYALSLTYTKPLRAALLLGAAIGLSFLNQGLWVALSLCLSATLAYVLCMSLRQHVQSLVLAFFTAIGLVTLWIMAAKGYPYWWQQWQLWHLQQIAWPHTSALMKSGRDLLWFLWPTWPLVIVALWQWRSWLRFAHIAIPVSLLIGPLGLLLFSRQPFEPEYALLVVPCAVLAAFALPTLRRGAINSFDWFAVMCFSLFTAAVWLGWIAQHTGWPPKIAQSIHRQTQGFDTSISWVMFSAAVLGTLAWISLVSWRLRTHPPALWRGTVLSAGGLITTWLLLITLWLPALDYARSYRQVSQELAQQVQQLPANACIRAVGLGLGQRASFYAFNGMNFSFDARCPYILQQTSPKLSTTEQNSFLRPTKELWQGRRGGDRNEMFRLLELKVQP</sequence>
<feature type="transmembrane region" description="Helical" evidence="1">
    <location>
        <begin position="356"/>
        <end position="374"/>
    </location>
</feature>
<feature type="transmembrane region" description="Helical" evidence="1">
    <location>
        <begin position="209"/>
        <end position="242"/>
    </location>
</feature>
<feature type="transmembrane region" description="Helical" evidence="1">
    <location>
        <begin position="460"/>
        <end position="480"/>
    </location>
</feature>